<comment type="caution">
    <text evidence="1">The sequence shown here is derived from an EMBL/GenBank/DDBJ whole genome shotgun (WGS) entry which is preliminary data.</text>
</comment>
<evidence type="ECO:0000313" key="1">
    <source>
        <dbReference type="EMBL" id="MVU78264.1"/>
    </source>
</evidence>
<proteinExistence type="predicted"/>
<dbReference type="AlphaFoldDB" id="A0A7K1UV71"/>
<accession>A0A7K1UV71</accession>
<dbReference type="EMBL" id="WRPP01000002">
    <property type="protein sequence ID" value="MVU78264.1"/>
    <property type="molecule type" value="Genomic_DNA"/>
</dbReference>
<dbReference type="Proteomes" id="UP000466794">
    <property type="component" value="Unassembled WGS sequence"/>
</dbReference>
<protein>
    <submittedName>
        <fullName evidence="1">Uncharacterized protein</fullName>
    </submittedName>
</protein>
<dbReference type="RefSeq" id="WP_157387796.1">
    <property type="nucleotide sequence ID" value="NZ_WRPP01000002.1"/>
</dbReference>
<name>A0A7K1UV71_9NOCA</name>
<organism evidence="1 2">
    <name type="scientific">Nocardia terrae</name>
    <dbReference type="NCBI Taxonomy" id="2675851"/>
    <lineage>
        <taxon>Bacteria</taxon>
        <taxon>Bacillati</taxon>
        <taxon>Actinomycetota</taxon>
        <taxon>Actinomycetes</taxon>
        <taxon>Mycobacteriales</taxon>
        <taxon>Nocardiaceae</taxon>
        <taxon>Nocardia</taxon>
    </lineage>
</organism>
<gene>
    <name evidence="1" type="ORF">GPX89_13545</name>
</gene>
<sequence length="104" mass="11607">MQTVDINISNERFAEALKVAKTMPNRGIGLAPVAQGRHLVDKAAAAVQLGQYQLALDMLLTAERIVGKEWVRYQTLLRTVVSVLLQHDRRSTLREFAHRVGVSV</sequence>
<keyword evidence="2" id="KW-1185">Reference proteome</keyword>
<evidence type="ECO:0000313" key="2">
    <source>
        <dbReference type="Proteomes" id="UP000466794"/>
    </source>
</evidence>
<reference evidence="1 2" key="1">
    <citation type="submission" date="2019-12" db="EMBL/GenBank/DDBJ databases">
        <title>Nocardia sp. nov. ET3-3 isolated from soil.</title>
        <authorList>
            <person name="Kanchanasin P."/>
            <person name="Tanasupawat S."/>
            <person name="Yuki M."/>
            <person name="Kudo T."/>
        </authorList>
    </citation>
    <scope>NUCLEOTIDE SEQUENCE [LARGE SCALE GENOMIC DNA]</scope>
    <source>
        <strain evidence="1 2">ET3-3</strain>
    </source>
</reference>